<dbReference type="SUPFAM" id="SSF56784">
    <property type="entry name" value="HAD-like"/>
    <property type="match status" value="1"/>
</dbReference>
<dbReference type="GO" id="GO:0016787">
    <property type="term" value="F:hydrolase activity"/>
    <property type="evidence" value="ECO:0007669"/>
    <property type="project" value="UniProtKB-KW"/>
</dbReference>
<accession>A0ABS8K0S2</accession>
<dbReference type="Gene3D" id="3.40.50.1000">
    <property type="entry name" value="HAD superfamily/HAD-like"/>
    <property type="match status" value="1"/>
</dbReference>
<reference evidence="5 6" key="1">
    <citation type="submission" date="2021-11" db="EMBL/GenBank/DDBJ databases">
        <authorList>
            <person name="Oh E.-T."/>
            <person name="Kim S.-B."/>
        </authorList>
    </citation>
    <scope>NUCLEOTIDE SEQUENCE [LARGE SCALE GENOMIC DNA]</scope>
    <source>
        <strain evidence="5 6">MMS20-SJTR3</strain>
    </source>
</reference>
<protein>
    <submittedName>
        <fullName evidence="5">HAD family hydrolase</fullName>
    </submittedName>
</protein>
<organism evidence="5 6">
    <name type="scientific">Paraburkholderia sejongensis</name>
    <dbReference type="NCBI Taxonomy" id="2886946"/>
    <lineage>
        <taxon>Bacteria</taxon>
        <taxon>Pseudomonadati</taxon>
        <taxon>Pseudomonadota</taxon>
        <taxon>Betaproteobacteria</taxon>
        <taxon>Burkholderiales</taxon>
        <taxon>Burkholderiaceae</taxon>
        <taxon>Paraburkholderia</taxon>
    </lineage>
</organism>
<dbReference type="InterPro" id="IPR041492">
    <property type="entry name" value="HAD_2"/>
</dbReference>
<comment type="similarity">
    <text evidence="2">Belongs to the HAD-like hydrolase superfamily. CbbY/CbbZ/Gph/YieH family.</text>
</comment>
<sequence length="229" mass="24805">MSESKVKDCEVPEDERLIIFDCDGVLVDSEPLGLSILAGMLRQLGVDIEDDYAVDRFRGRRIAECLEEVERSYRLKLPEAFERNFRAESAKGFTANLSAVEGVADALDAIDTPSCVASSGPSEKVRLTLSLTGLLSRFDGRIFSAYEIGAWKPDPALFTHASREMGVDPARTIVIEDSVVGVQAGVAAGMTVLGFAPEHRATQLSAAGATATFSKMHLLPDLISHYQLL</sequence>
<comment type="caution">
    <text evidence="5">The sequence shown here is derived from an EMBL/GenBank/DDBJ whole genome shotgun (WGS) entry which is preliminary data.</text>
</comment>
<dbReference type="InterPro" id="IPR051600">
    <property type="entry name" value="Beta-PGM-like"/>
</dbReference>
<evidence type="ECO:0000256" key="4">
    <source>
        <dbReference type="ARBA" id="ARBA00022842"/>
    </source>
</evidence>
<evidence type="ECO:0000313" key="6">
    <source>
        <dbReference type="Proteomes" id="UP001431019"/>
    </source>
</evidence>
<evidence type="ECO:0000256" key="1">
    <source>
        <dbReference type="ARBA" id="ARBA00001946"/>
    </source>
</evidence>
<evidence type="ECO:0000256" key="3">
    <source>
        <dbReference type="ARBA" id="ARBA00022723"/>
    </source>
</evidence>
<name>A0ABS8K0S2_9BURK</name>
<keyword evidence="3" id="KW-0479">Metal-binding</keyword>
<dbReference type="PANTHER" id="PTHR46193:SF10">
    <property type="entry name" value="6-PHOSPHOGLUCONATE PHOSPHATASE"/>
    <property type="match status" value="1"/>
</dbReference>
<dbReference type="SFLD" id="SFLDS00003">
    <property type="entry name" value="Haloacid_Dehalogenase"/>
    <property type="match status" value="1"/>
</dbReference>
<dbReference type="Proteomes" id="UP001431019">
    <property type="component" value="Unassembled WGS sequence"/>
</dbReference>
<dbReference type="InterPro" id="IPR036412">
    <property type="entry name" value="HAD-like_sf"/>
</dbReference>
<gene>
    <name evidence="5" type="ORF">LJ656_24575</name>
</gene>
<dbReference type="EMBL" id="JAJITD010000013">
    <property type="protein sequence ID" value="MCC8395764.1"/>
    <property type="molecule type" value="Genomic_DNA"/>
</dbReference>
<evidence type="ECO:0000256" key="2">
    <source>
        <dbReference type="ARBA" id="ARBA00006171"/>
    </source>
</evidence>
<evidence type="ECO:0000313" key="5">
    <source>
        <dbReference type="EMBL" id="MCC8395764.1"/>
    </source>
</evidence>
<dbReference type="SFLD" id="SFLDG01129">
    <property type="entry name" value="C1.5:_HAD__Beta-PGM__Phosphata"/>
    <property type="match status" value="1"/>
</dbReference>
<dbReference type="InterPro" id="IPR006439">
    <property type="entry name" value="HAD-SF_hydro_IA"/>
</dbReference>
<dbReference type="PANTHER" id="PTHR46193">
    <property type="entry name" value="6-PHOSPHOGLUCONATE PHOSPHATASE"/>
    <property type="match status" value="1"/>
</dbReference>
<dbReference type="NCBIfam" id="TIGR01509">
    <property type="entry name" value="HAD-SF-IA-v3"/>
    <property type="match status" value="1"/>
</dbReference>
<dbReference type="CDD" id="cd07526">
    <property type="entry name" value="HAD_BPGM_like"/>
    <property type="match status" value="1"/>
</dbReference>
<dbReference type="Pfam" id="PF13419">
    <property type="entry name" value="HAD_2"/>
    <property type="match status" value="1"/>
</dbReference>
<comment type="cofactor">
    <cofactor evidence="1">
        <name>Mg(2+)</name>
        <dbReference type="ChEBI" id="CHEBI:18420"/>
    </cofactor>
</comment>
<dbReference type="Gene3D" id="1.10.150.240">
    <property type="entry name" value="Putative phosphatase, domain 2"/>
    <property type="match status" value="1"/>
</dbReference>
<keyword evidence="6" id="KW-1185">Reference proteome</keyword>
<proteinExistence type="inferred from homology"/>
<dbReference type="InterPro" id="IPR023198">
    <property type="entry name" value="PGP-like_dom2"/>
</dbReference>
<keyword evidence="5" id="KW-0378">Hydrolase</keyword>
<keyword evidence="4" id="KW-0460">Magnesium</keyword>
<dbReference type="RefSeq" id="WP_230512120.1">
    <property type="nucleotide sequence ID" value="NZ_JAJITD010000013.1"/>
</dbReference>
<dbReference type="InterPro" id="IPR023214">
    <property type="entry name" value="HAD_sf"/>
</dbReference>